<dbReference type="Proteomes" id="UP000834106">
    <property type="component" value="Chromosome 3"/>
</dbReference>
<dbReference type="AlphaFoldDB" id="A0AAD1YVY3"/>
<reference evidence="2" key="1">
    <citation type="submission" date="2023-05" db="EMBL/GenBank/DDBJ databases">
        <authorList>
            <person name="Huff M."/>
        </authorList>
    </citation>
    <scope>NUCLEOTIDE SEQUENCE</scope>
</reference>
<proteinExistence type="predicted"/>
<organism evidence="2 3">
    <name type="scientific">Fraxinus pennsylvanica</name>
    <dbReference type="NCBI Taxonomy" id="56036"/>
    <lineage>
        <taxon>Eukaryota</taxon>
        <taxon>Viridiplantae</taxon>
        <taxon>Streptophyta</taxon>
        <taxon>Embryophyta</taxon>
        <taxon>Tracheophyta</taxon>
        <taxon>Spermatophyta</taxon>
        <taxon>Magnoliopsida</taxon>
        <taxon>eudicotyledons</taxon>
        <taxon>Gunneridae</taxon>
        <taxon>Pentapetalae</taxon>
        <taxon>asterids</taxon>
        <taxon>lamiids</taxon>
        <taxon>Lamiales</taxon>
        <taxon>Oleaceae</taxon>
        <taxon>Oleeae</taxon>
        <taxon>Fraxinus</taxon>
    </lineage>
</organism>
<keyword evidence="3" id="KW-1185">Reference proteome</keyword>
<protein>
    <submittedName>
        <fullName evidence="2">Uncharacterized protein</fullName>
    </submittedName>
</protein>
<feature type="compositionally biased region" description="Polar residues" evidence="1">
    <location>
        <begin position="134"/>
        <end position="145"/>
    </location>
</feature>
<dbReference type="PANTHER" id="PTHR34193">
    <property type="entry name" value="OS11G0199801 PROTEIN"/>
    <property type="match status" value="1"/>
</dbReference>
<sequence length="255" mass="28740">MTGGSSDFEFWVEKSPEDHTIYDDSGDTEDQFLACSPPLWTRTSRSFPHEAYPLLPSNHHHSCSSPTSRIRATANARRELMEMIKDIPESSYELSLKDIVEDKLSKEKEKNRTIVEERNSNKTKTRNSTKSKTAGRSQISRTPSMESGVFLLKMPLPIPLSPKKNLKARNCTKISPGPPSEGSEKHANKDWWKMIFSSVKDRNKTCNIRRSSSDKTSSKTSMVESNFMPRQLSLTNVQAADGLKGTSLQTKTIQN</sequence>
<accession>A0AAD1YVY3</accession>
<dbReference type="PANTHER" id="PTHR34193:SF19">
    <property type="entry name" value="PENTATRICOPEPTIDE REPEAT-CONTAINING PROTEIN"/>
    <property type="match status" value="1"/>
</dbReference>
<feature type="region of interest" description="Disordered" evidence="1">
    <location>
        <begin position="111"/>
        <end position="146"/>
    </location>
</feature>
<evidence type="ECO:0000256" key="1">
    <source>
        <dbReference type="SAM" id="MobiDB-lite"/>
    </source>
</evidence>
<feature type="compositionally biased region" description="Basic and acidic residues" evidence="1">
    <location>
        <begin position="111"/>
        <end position="120"/>
    </location>
</feature>
<name>A0AAD1YVY3_9LAMI</name>
<evidence type="ECO:0000313" key="2">
    <source>
        <dbReference type="EMBL" id="CAI9758339.1"/>
    </source>
</evidence>
<feature type="region of interest" description="Disordered" evidence="1">
    <location>
        <begin position="208"/>
        <end position="229"/>
    </location>
</feature>
<gene>
    <name evidence="2" type="ORF">FPE_LOCUS5769</name>
</gene>
<dbReference type="EMBL" id="OU503038">
    <property type="protein sequence ID" value="CAI9758339.1"/>
    <property type="molecule type" value="Genomic_DNA"/>
</dbReference>
<evidence type="ECO:0000313" key="3">
    <source>
        <dbReference type="Proteomes" id="UP000834106"/>
    </source>
</evidence>